<gene>
    <name evidence="2" type="ORF">ES288_A01G189300v1</name>
</gene>
<sequence>MEKCREEASSISRRYMHQLQIHGFMGFQFGISLPVMAVVYLLTLMKELCLWPMFTNSKLHACCCFSFSKHISANGWSTFVDSTWWWCSLHGIVVSKNEAPNCHIKARR</sequence>
<dbReference type="EMBL" id="CM017688">
    <property type="protein sequence ID" value="TYH31654.1"/>
    <property type="molecule type" value="Genomic_DNA"/>
</dbReference>
<evidence type="ECO:0000313" key="3">
    <source>
        <dbReference type="Proteomes" id="UP000323506"/>
    </source>
</evidence>
<keyword evidence="3" id="KW-1185">Reference proteome</keyword>
<name>A0A5D2HMX8_GOSDA</name>
<protein>
    <submittedName>
        <fullName evidence="2">Uncharacterized protein</fullName>
    </submittedName>
</protein>
<keyword evidence="1" id="KW-1133">Transmembrane helix</keyword>
<reference evidence="2 3" key="1">
    <citation type="submission" date="2019-06" db="EMBL/GenBank/DDBJ databases">
        <title>WGS assembly of Gossypium darwinii.</title>
        <authorList>
            <person name="Chen Z.J."/>
            <person name="Sreedasyam A."/>
            <person name="Ando A."/>
            <person name="Song Q."/>
            <person name="De L."/>
            <person name="Hulse-Kemp A."/>
            <person name="Ding M."/>
            <person name="Ye W."/>
            <person name="Kirkbride R."/>
            <person name="Jenkins J."/>
            <person name="Plott C."/>
            <person name="Lovell J."/>
            <person name="Lin Y.-M."/>
            <person name="Vaughn R."/>
            <person name="Liu B."/>
            <person name="Li W."/>
            <person name="Simpson S."/>
            <person name="Scheffler B."/>
            <person name="Saski C."/>
            <person name="Grover C."/>
            <person name="Hu G."/>
            <person name="Conover J."/>
            <person name="Carlson J."/>
            <person name="Shu S."/>
            <person name="Boston L."/>
            <person name="Williams M."/>
            <person name="Peterson D."/>
            <person name="Mcgee K."/>
            <person name="Jones D."/>
            <person name="Wendel J."/>
            <person name="Stelly D."/>
            <person name="Grimwood J."/>
            <person name="Schmutz J."/>
        </authorList>
    </citation>
    <scope>NUCLEOTIDE SEQUENCE [LARGE SCALE GENOMIC DNA]</scope>
    <source>
        <strain evidence="2">1808015.09</strain>
    </source>
</reference>
<accession>A0A5D2HMX8</accession>
<keyword evidence="1" id="KW-0812">Transmembrane</keyword>
<dbReference type="AlphaFoldDB" id="A0A5D2HMX8"/>
<keyword evidence="1" id="KW-0472">Membrane</keyword>
<dbReference type="Proteomes" id="UP000323506">
    <property type="component" value="Chromosome A01"/>
</dbReference>
<feature type="transmembrane region" description="Helical" evidence="1">
    <location>
        <begin position="21"/>
        <end position="43"/>
    </location>
</feature>
<organism evidence="2 3">
    <name type="scientific">Gossypium darwinii</name>
    <name type="common">Darwin's cotton</name>
    <name type="synonym">Gossypium barbadense var. darwinii</name>
    <dbReference type="NCBI Taxonomy" id="34276"/>
    <lineage>
        <taxon>Eukaryota</taxon>
        <taxon>Viridiplantae</taxon>
        <taxon>Streptophyta</taxon>
        <taxon>Embryophyta</taxon>
        <taxon>Tracheophyta</taxon>
        <taxon>Spermatophyta</taxon>
        <taxon>Magnoliopsida</taxon>
        <taxon>eudicotyledons</taxon>
        <taxon>Gunneridae</taxon>
        <taxon>Pentapetalae</taxon>
        <taxon>rosids</taxon>
        <taxon>malvids</taxon>
        <taxon>Malvales</taxon>
        <taxon>Malvaceae</taxon>
        <taxon>Malvoideae</taxon>
        <taxon>Gossypium</taxon>
    </lineage>
</organism>
<proteinExistence type="predicted"/>
<evidence type="ECO:0000313" key="2">
    <source>
        <dbReference type="EMBL" id="TYH31654.1"/>
    </source>
</evidence>
<evidence type="ECO:0000256" key="1">
    <source>
        <dbReference type="SAM" id="Phobius"/>
    </source>
</evidence>